<evidence type="ECO:0000256" key="9">
    <source>
        <dbReference type="RuleBase" id="RU361193"/>
    </source>
</evidence>
<dbReference type="PANTHER" id="PTHR11742:SF49">
    <property type="entry name" value="ALPHA-1,2-MANNOSIDASE"/>
    <property type="match status" value="1"/>
</dbReference>
<evidence type="ECO:0000256" key="3">
    <source>
        <dbReference type="ARBA" id="ARBA00007658"/>
    </source>
</evidence>
<feature type="compositionally biased region" description="Basic and acidic residues" evidence="10">
    <location>
        <begin position="752"/>
        <end position="774"/>
    </location>
</feature>
<dbReference type="EC" id="3.2.1.-" evidence="9"/>
<feature type="active site" description="Proton donor" evidence="6">
    <location>
        <position position="488"/>
    </location>
</feature>
<evidence type="ECO:0000256" key="5">
    <source>
        <dbReference type="ARBA" id="ARBA00023157"/>
    </source>
</evidence>
<evidence type="ECO:0000313" key="11">
    <source>
        <dbReference type="EMBL" id="KAF2229406.1"/>
    </source>
</evidence>
<keyword evidence="5 8" id="KW-1015">Disulfide bond</keyword>
<dbReference type="SUPFAM" id="SSF48225">
    <property type="entry name" value="Seven-hairpin glycosidases"/>
    <property type="match status" value="1"/>
</dbReference>
<dbReference type="AlphaFoldDB" id="A0A6A6GUD1"/>
<dbReference type="InterPro" id="IPR050749">
    <property type="entry name" value="Glycosyl_Hydrolase_47"/>
</dbReference>
<evidence type="ECO:0000256" key="4">
    <source>
        <dbReference type="ARBA" id="ARBA00022801"/>
    </source>
</evidence>
<keyword evidence="7" id="KW-0479">Metal-binding</keyword>
<proteinExistence type="inferred from homology"/>
<dbReference type="UniPathway" id="UPA00378"/>
<feature type="compositionally biased region" description="Basic and acidic residues" evidence="10">
    <location>
        <begin position="662"/>
        <end position="685"/>
    </location>
</feature>
<keyword evidence="12" id="KW-1185">Reference proteome</keyword>
<dbReference type="GO" id="GO:0005783">
    <property type="term" value="C:endoplasmic reticulum"/>
    <property type="evidence" value="ECO:0007669"/>
    <property type="project" value="TreeGrafter"/>
</dbReference>
<organism evidence="11 12">
    <name type="scientific">Viridothelium virens</name>
    <name type="common">Speckled blister lichen</name>
    <name type="synonym">Trypethelium virens</name>
    <dbReference type="NCBI Taxonomy" id="1048519"/>
    <lineage>
        <taxon>Eukaryota</taxon>
        <taxon>Fungi</taxon>
        <taxon>Dikarya</taxon>
        <taxon>Ascomycota</taxon>
        <taxon>Pezizomycotina</taxon>
        <taxon>Dothideomycetes</taxon>
        <taxon>Dothideomycetes incertae sedis</taxon>
        <taxon>Trypetheliales</taxon>
        <taxon>Trypetheliaceae</taxon>
        <taxon>Viridothelium</taxon>
    </lineage>
</organism>
<feature type="compositionally biased region" description="Basic and acidic residues" evidence="10">
    <location>
        <begin position="706"/>
        <end position="717"/>
    </location>
</feature>
<dbReference type="FunFam" id="1.50.10.10:FF:000037">
    <property type="entry name" value="alpha-1,2-Mannosidase"/>
    <property type="match status" value="1"/>
</dbReference>
<keyword evidence="7" id="KW-0106">Calcium</keyword>
<feature type="compositionally biased region" description="Polar residues" evidence="10">
    <location>
        <begin position="689"/>
        <end position="705"/>
    </location>
</feature>
<dbReference type="PRINTS" id="PR00747">
    <property type="entry name" value="GLYHDRLASE47"/>
</dbReference>
<gene>
    <name evidence="11" type="ORF">EV356DRAFT_493818</name>
</gene>
<comment type="pathway">
    <text evidence="2">Protein modification; protein glycosylation.</text>
</comment>
<evidence type="ECO:0000256" key="10">
    <source>
        <dbReference type="SAM" id="MobiDB-lite"/>
    </source>
</evidence>
<evidence type="ECO:0000313" key="12">
    <source>
        <dbReference type="Proteomes" id="UP000800092"/>
    </source>
</evidence>
<keyword evidence="9" id="KW-0326">Glycosidase</keyword>
<dbReference type="GO" id="GO:0005975">
    <property type="term" value="P:carbohydrate metabolic process"/>
    <property type="evidence" value="ECO:0007669"/>
    <property type="project" value="InterPro"/>
</dbReference>
<dbReference type="Proteomes" id="UP000800092">
    <property type="component" value="Unassembled WGS sequence"/>
</dbReference>
<feature type="active site" evidence="6">
    <location>
        <position position="370"/>
    </location>
</feature>
<dbReference type="InterPro" id="IPR001382">
    <property type="entry name" value="Glyco_hydro_47"/>
</dbReference>
<feature type="region of interest" description="Disordered" evidence="10">
    <location>
        <begin position="646"/>
        <end position="818"/>
    </location>
</feature>
<dbReference type="OrthoDB" id="8118055at2759"/>
<feature type="region of interest" description="Disordered" evidence="10">
    <location>
        <begin position="41"/>
        <end position="67"/>
    </location>
</feature>
<dbReference type="PANTHER" id="PTHR11742">
    <property type="entry name" value="MANNOSYL-OLIGOSACCHARIDE ALPHA-1,2-MANNOSIDASE-RELATED"/>
    <property type="match status" value="1"/>
</dbReference>
<sequence length="818" mass="91208">MAVITLSKRKITVLLAGLVLVTLFFTSQYPSDIYDRTQTHLRPYLGKPHPSGKSPQADPFLAPNPPSPAVPHVDTDRLDSDGINVGKTPQAAKPGQKTSNGKFQWAHVPQRYPVQNVKELPSAVPDSIPRIQHVFGSETTAMKNTRLERLEAVKGNFTHAWNGYKKYAWLSDEVAPVSGTANNPFGGWAATLVDSLDTLWIMELYDEFDEAVKAIDKIDFTNCAIDELNVFETTIRYLGGFLAAYDLSGEKYPQLLSKAQEMGEMLYVAFDTPNRMPITRWNFKAAADGVRQEAHESMLVAELGSLTLEFTRLSQLTKDSRYYDAIARIMNLFESQQMKTHLPGLFAVGVNAKDMNLMDGTGFTIGGMVDSLYEYLPKQHVLLGGGSQQYKTLYERSLTAMKAHIFYRPMIPDPVPILFAGQVHTSGSTPKNELKTNPEAQHLGCFAAGMVGIGAKIFNSREDLEIAKQLNEGCMWAYDNFPLGVMPEIIHTVPCDDSQRCPFDEEKWMDAVLAKQPNPNTAEARIKAGILPKGVTKVDDTRYILRPEAIESVWILYRLTGDSSLPDRAWKMFNSIIEHTTTQIAHAGLTDCTQLSASGKPQLQDRMESFWTAETLKYFYLLFSDPDLISLDEFVLNTEAHPLRRPDRVYKTQTQISSTKDVGTKDDGDDVPTKEDLDKLYKSQDESLENSFAQDTPTKDTPSSSDLDKLYDAKDGSFDNTFAKDAPNKDIPTKSELDKLYDGSTENSFAKDALDKESPTKSELDKLYDSKDGSNDNSFAEDTLKKGPSTKNTANKIDKEIDTAPLMNGMKDLDEGRL</sequence>
<feature type="compositionally biased region" description="Basic and acidic residues" evidence="10">
    <location>
        <begin position="726"/>
        <end position="741"/>
    </location>
</feature>
<dbReference type="GO" id="GO:0016020">
    <property type="term" value="C:membrane"/>
    <property type="evidence" value="ECO:0007669"/>
    <property type="project" value="InterPro"/>
</dbReference>
<comment type="similarity">
    <text evidence="3 9">Belongs to the glycosyl hydrolase 47 family.</text>
</comment>
<dbReference type="EMBL" id="ML991864">
    <property type="protein sequence ID" value="KAF2229406.1"/>
    <property type="molecule type" value="Genomic_DNA"/>
</dbReference>
<evidence type="ECO:0000256" key="2">
    <source>
        <dbReference type="ARBA" id="ARBA00004922"/>
    </source>
</evidence>
<dbReference type="GO" id="GO:0036503">
    <property type="term" value="P:ERAD pathway"/>
    <property type="evidence" value="ECO:0007669"/>
    <property type="project" value="UniProtKB-ARBA"/>
</dbReference>
<accession>A0A6A6GUD1</accession>
<feature type="active site" description="Proton donor" evidence="6">
    <location>
        <position position="232"/>
    </location>
</feature>
<keyword evidence="4 9" id="KW-0378">Hydrolase</keyword>
<protein>
    <recommendedName>
        <fullName evidence="9">alpha-1,2-Mannosidase</fullName>
        <ecNumber evidence="9">3.2.1.-</ecNumber>
    </recommendedName>
</protein>
<feature type="active site" evidence="6">
    <location>
        <position position="548"/>
    </location>
</feature>
<dbReference type="Gene3D" id="1.50.10.10">
    <property type="match status" value="1"/>
</dbReference>
<name>A0A6A6GUD1_VIRVR</name>
<dbReference type="GO" id="GO:0004571">
    <property type="term" value="F:mannosyl-oligosaccharide 1,2-alpha-mannosidase activity"/>
    <property type="evidence" value="ECO:0007669"/>
    <property type="project" value="InterPro"/>
</dbReference>
<feature type="disulfide bond" evidence="8">
    <location>
        <begin position="445"/>
        <end position="474"/>
    </location>
</feature>
<evidence type="ECO:0000256" key="6">
    <source>
        <dbReference type="PIRSR" id="PIRSR601382-1"/>
    </source>
</evidence>
<dbReference type="InterPro" id="IPR036026">
    <property type="entry name" value="Seven-hairpin_glycosidases"/>
</dbReference>
<comment type="cofactor">
    <cofactor evidence="1 7">
        <name>Ca(2+)</name>
        <dbReference type="ChEBI" id="CHEBI:29108"/>
    </cofactor>
</comment>
<feature type="region of interest" description="Disordered" evidence="10">
    <location>
        <begin position="83"/>
        <end position="104"/>
    </location>
</feature>
<evidence type="ECO:0000256" key="1">
    <source>
        <dbReference type="ARBA" id="ARBA00001913"/>
    </source>
</evidence>
<dbReference type="GO" id="GO:0005509">
    <property type="term" value="F:calcium ion binding"/>
    <property type="evidence" value="ECO:0007669"/>
    <property type="project" value="InterPro"/>
</dbReference>
<feature type="binding site" evidence="7">
    <location>
        <position position="638"/>
    </location>
    <ligand>
        <name>Ca(2+)</name>
        <dbReference type="ChEBI" id="CHEBI:29108"/>
    </ligand>
</feature>
<dbReference type="Pfam" id="PF01532">
    <property type="entry name" value="Glyco_hydro_47"/>
    <property type="match status" value="1"/>
</dbReference>
<reference evidence="11" key="1">
    <citation type="journal article" date="2020" name="Stud. Mycol.">
        <title>101 Dothideomycetes genomes: a test case for predicting lifestyles and emergence of pathogens.</title>
        <authorList>
            <person name="Haridas S."/>
            <person name="Albert R."/>
            <person name="Binder M."/>
            <person name="Bloem J."/>
            <person name="Labutti K."/>
            <person name="Salamov A."/>
            <person name="Andreopoulos B."/>
            <person name="Baker S."/>
            <person name="Barry K."/>
            <person name="Bills G."/>
            <person name="Bluhm B."/>
            <person name="Cannon C."/>
            <person name="Castanera R."/>
            <person name="Culley D."/>
            <person name="Daum C."/>
            <person name="Ezra D."/>
            <person name="Gonzalez J."/>
            <person name="Henrissat B."/>
            <person name="Kuo A."/>
            <person name="Liang C."/>
            <person name="Lipzen A."/>
            <person name="Lutzoni F."/>
            <person name="Magnuson J."/>
            <person name="Mondo S."/>
            <person name="Nolan M."/>
            <person name="Ohm R."/>
            <person name="Pangilinan J."/>
            <person name="Park H.-J."/>
            <person name="Ramirez L."/>
            <person name="Alfaro M."/>
            <person name="Sun H."/>
            <person name="Tritt A."/>
            <person name="Yoshinaga Y."/>
            <person name="Zwiers L.-H."/>
            <person name="Turgeon B."/>
            <person name="Goodwin S."/>
            <person name="Spatafora J."/>
            <person name="Crous P."/>
            <person name="Grigoriev I."/>
        </authorList>
    </citation>
    <scope>NUCLEOTIDE SEQUENCE</scope>
    <source>
        <strain evidence="11">Tuck. ex Michener</strain>
    </source>
</reference>
<evidence type="ECO:0000256" key="7">
    <source>
        <dbReference type="PIRSR" id="PIRSR601382-2"/>
    </source>
</evidence>
<evidence type="ECO:0000256" key="8">
    <source>
        <dbReference type="PIRSR" id="PIRSR601382-3"/>
    </source>
</evidence>
<dbReference type="InterPro" id="IPR012341">
    <property type="entry name" value="6hp_glycosidase-like_sf"/>
</dbReference>